<evidence type="ECO:0000313" key="1">
    <source>
        <dbReference type="EMBL" id="MCS5709945.1"/>
    </source>
</evidence>
<name>A0AAE3HTP3_9GAMM</name>
<gene>
    <name evidence="1" type="ORF">HT99x_000745</name>
</gene>
<dbReference type="AlphaFoldDB" id="A0AAE3HTP3"/>
<sequence length="145" mass="16638">MMITSEIAIKKIKAILSTYILRHKNQSFSWVAQAEIALNQFSYRFLLEGHLAKAYSVQEIRNYVLAEISPQFVTTAKWLIGLKGASDLRADLENEVKRWPQDELEFSSPSSPSTPNYSALNHWEKLFTDAQESAEKNPKDRLSFN</sequence>
<proteinExistence type="predicted"/>
<dbReference type="RefSeq" id="WP_139016653.1">
    <property type="nucleotide sequence ID" value="NZ_LKAJ02000001.1"/>
</dbReference>
<reference evidence="1" key="2">
    <citation type="submission" date="2021-06" db="EMBL/GenBank/DDBJ databases">
        <title>Genomic Description and Analysis of Intracellular Bacteria, Candidatus Berkiella cookevillensis and Candidatus Berkiella aquae.</title>
        <authorList>
            <person name="Kidane D.T."/>
            <person name="Mehari Y.T."/>
            <person name="Rice F.C."/>
            <person name="Arivett B.A."/>
            <person name="Farone A.L."/>
            <person name="Berk S.G."/>
            <person name="Farone M.B."/>
        </authorList>
    </citation>
    <scope>NUCLEOTIDE SEQUENCE</scope>
    <source>
        <strain evidence="1">HT99</strain>
    </source>
</reference>
<dbReference type="Proteomes" id="UP000051497">
    <property type="component" value="Unassembled WGS sequence"/>
</dbReference>
<comment type="caution">
    <text evidence="1">The sequence shown here is derived from an EMBL/GenBank/DDBJ whole genome shotgun (WGS) entry which is preliminary data.</text>
</comment>
<keyword evidence="2" id="KW-1185">Reference proteome</keyword>
<organism evidence="1 2">
    <name type="scientific">Candidatus Berkiella aquae</name>
    <dbReference type="NCBI Taxonomy" id="295108"/>
    <lineage>
        <taxon>Bacteria</taxon>
        <taxon>Pseudomonadati</taxon>
        <taxon>Pseudomonadota</taxon>
        <taxon>Gammaproteobacteria</taxon>
        <taxon>Candidatus Berkiellales</taxon>
        <taxon>Candidatus Berkiellaceae</taxon>
        <taxon>Candidatus Berkiella</taxon>
    </lineage>
</organism>
<dbReference type="EMBL" id="LKAJ02000001">
    <property type="protein sequence ID" value="MCS5709945.1"/>
    <property type="molecule type" value="Genomic_DNA"/>
</dbReference>
<accession>A0AAE3HTP3</accession>
<reference evidence="1" key="1">
    <citation type="journal article" date="2016" name="Genome Announc.">
        <title>Draft Genome Sequences of Two Novel Amoeba-Resistant Intranuclear Bacteria, 'Candidatus Berkiella cookevillensis' and 'Candidatus Berkiella aquae'.</title>
        <authorList>
            <person name="Mehari Y.T."/>
            <person name="Arivett B.A."/>
            <person name="Farone A.L."/>
            <person name="Gunderson J.H."/>
            <person name="Farone M.B."/>
        </authorList>
    </citation>
    <scope>NUCLEOTIDE SEQUENCE</scope>
    <source>
        <strain evidence="1">HT99</strain>
    </source>
</reference>
<protein>
    <submittedName>
        <fullName evidence="1">Uncharacterized protein</fullName>
    </submittedName>
</protein>
<evidence type="ECO:0000313" key="2">
    <source>
        <dbReference type="Proteomes" id="UP000051497"/>
    </source>
</evidence>